<feature type="domain" description="RNA 2-O ribose methyltransferase substrate binding" evidence="4">
    <location>
        <begin position="5"/>
        <end position="79"/>
    </location>
</feature>
<evidence type="ECO:0000313" key="6">
    <source>
        <dbReference type="Proteomes" id="UP000199008"/>
    </source>
</evidence>
<proteinExistence type="inferred from homology"/>
<dbReference type="PANTHER" id="PTHR46429:SF1">
    <property type="entry name" value="23S RRNA (GUANOSINE-2'-O-)-METHYLTRANSFERASE RLMB"/>
    <property type="match status" value="1"/>
</dbReference>
<keyword evidence="6" id="KW-1185">Reference proteome</keyword>
<dbReference type="GO" id="GO:0005829">
    <property type="term" value="C:cytosol"/>
    <property type="evidence" value="ECO:0007669"/>
    <property type="project" value="TreeGrafter"/>
</dbReference>
<dbReference type="FunFam" id="3.40.1280.10:FF:000008">
    <property type="entry name" value="Group 3 RNA methyltransferase TrmH"/>
    <property type="match status" value="1"/>
</dbReference>
<evidence type="ECO:0000256" key="2">
    <source>
        <dbReference type="ARBA" id="ARBA00022603"/>
    </source>
</evidence>
<keyword evidence="3 5" id="KW-0808">Transferase</keyword>
<dbReference type="InterPro" id="IPR029026">
    <property type="entry name" value="tRNA_m1G_MTases_N"/>
</dbReference>
<dbReference type="Gene3D" id="3.40.1280.10">
    <property type="match status" value="1"/>
</dbReference>
<dbReference type="RefSeq" id="WP_092985088.1">
    <property type="nucleotide sequence ID" value="NZ_FNFY01000005.1"/>
</dbReference>
<dbReference type="InterPro" id="IPR013123">
    <property type="entry name" value="SpoU_subst-bd"/>
</dbReference>
<dbReference type="InterPro" id="IPR029064">
    <property type="entry name" value="Ribosomal_eL30-like_sf"/>
</dbReference>
<dbReference type="EMBL" id="FNFY01000005">
    <property type="protein sequence ID" value="SDK58139.1"/>
    <property type="molecule type" value="Genomic_DNA"/>
</dbReference>
<dbReference type="GO" id="GO:0003723">
    <property type="term" value="F:RNA binding"/>
    <property type="evidence" value="ECO:0007669"/>
    <property type="project" value="InterPro"/>
</dbReference>
<dbReference type="NCBIfam" id="TIGR00186">
    <property type="entry name" value="rRNA_methyl_3"/>
    <property type="match status" value="1"/>
</dbReference>
<dbReference type="Pfam" id="PF08032">
    <property type="entry name" value="SpoU_sub_bind"/>
    <property type="match status" value="1"/>
</dbReference>
<evidence type="ECO:0000313" key="5">
    <source>
        <dbReference type="EMBL" id="SDK58139.1"/>
    </source>
</evidence>
<dbReference type="Pfam" id="PF00588">
    <property type="entry name" value="SpoU_methylase"/>
    <property type="match status" value="1"/>
</dbReference>
<evidence type="ECO:0000256" key="3">
    <source>
        <dbReference type="ARBA" id="ARBA00022679"/>
    </source>
</evidence>
<dbReference type="SMART" id="SM00967">
    <property type="entry name" value="SpoU_sub_bind"/>
    <property type="match status" value="1"/>
</dbReference>
<dbReference type="Proteomes" id="UP000199008">
    <property type="component" value="Unassembled WGS sequence"/>
</dbReference>
<dbReference type="InterPro" id="IPR029028">
    <property type="entry name" value="Alpha/beta_knot_MTases"/>
</dbReference>
<dbReference type="InterPro" id="IPR004441">
    <property type="entry name" value="rRNA_MeTrfase_TrmH"/>
</dbReference>
<dbReference type="PANTHER" id="PTHR46429">
    <property type="entry name" value="23S RRNA (GUANOSINE-2'-O-)-METHYLTRANSFERASE RLMB"/>
    <property type="match status" value="1"/>
</dbReference>
<dbReference type="SUPFAM" id="SSF75217">
    <property type="entry name" value="alpha/beta knot"/>
    <property type="match status" value="1"/>
</dbReference>
<gene>
    <name evidence="5" type="ORF">SAMN05216216_10526</name>
</gene>
<dbReference type="SUPFAM" id="SSF55315">
    <property type="entry name" value="L30e-like"/>
    <property type="match status" value="1"/>
</dbReference>
<sequence length="246" mass="27175">MTDSIVAGRNAVREALRSGSDINKVYVQDSINKNQVKELLDLARKRKVIVQNVPKNKIDSMTDEKHQGIIASISAHEYMDFDKFLQTVEGKDIANVIILDGLEDPHNLGSILRTCDATGFDAVIIPKRRSVQLTETVAKTSTGAIEYIPVVRVTNINQTIDKLKDRGFWVVGTDGSGDTDYRELSLDMSTAVVIGSEGEGISRKTLEKCDFTVKIPMTGQITSLNASVSAALLMYEVYRKQNPVRL</sequence>
<dbReference type="CDD" id="cd18103">
    <property type="entry name" value="SpoU-like_RlmB"/>
    <property type="match status" value="1"/>
</dbReference>
<evidence type="ECO:0000259" key="4">
    <source>
        <dbReference type="SMART" id="SM00967"/>
    </source>
</evidence>
<dbReference type="AlphaFoldDB" id="A0A1G9D2M2"/>
<protein>
    <submittedName>
        <fullName evidence="5">23S rRNA (Guanosine2251-2'-O)-methyltransferase</fullName>
    </submittedName>
</protein>
<dbReference type="GO" id="GO:0006396">
    <property type="term" value="P:RNA processing"/>
    <property type="evidence" value="ECO:0007669"/>
    <property type="project" value="InterPro"/>
</dbReference>
<dbReference type="GO" id="GO:0008173">
    <property type="term" value="F:RNA methyltransferase activity"/>
    <property type="evidence" value="ECO:0007669"/>
    <property type="project" value="InterPro"/>
</dbReference>
<dbReference type="GO" id="GO:0032259">
    <property type="term" value="P:methylation"/>
    <property type="evidence" value="ECO:0007669"/>
    <property type="project" value="UniProtKB-KW"/>
</dbReference>
<dbReference type="STRING" id="576118.SAMN05216216_10526"/>
<organism evidence="5 6">
    <name type="scientific">Lacicoccus qingdaonensis</name>
    <dbReference type="NCBI Taxonomy" id="576118"/>
    <lineage>
        <taxon>Bacteria</taxon>
        <taxon>Bacillati</taxon>
        <taxon>Bacillota</taxon>
        <taxon>Bacilli</taxon>
        <taxon>Bacillales</taxon>
        <taxon>Salinicoccaceae</taxon>
        <taxon>Lacicoccus</taxon>
    </lineage>
</organism>
<dbReference type="Gene3D" id="3.30.1330.30">
    <property type="match status" value="1"/>
</dbReference>
<reference evidence="6" key="1">
    <citation type="submission" date="2016-10" db="EMBL/GenBank/DDBJ databases">
        <authorList>
            <person name="Varghese N."/>
            <person name="Submissions S."/>
        </authorList>
    </citation>
    <scope>NUCLEOTIDE SEQUENCE [LARGE SCALE GENOMIC DNA]</scope>
    <source>
        <strain evidence="6">CGMCC 1.8895</strain>
    </source>
</reference>
<evidence type="ECO:0000256" key="1">
    <source>
        <dbReference type="ARBA" id="ARBA00007228"/>
    </source>
</evidence>
<dbReference type="InterPro" id="IPR001537">
    <property type="entry name" value="SpoU_MeTrfase"/>
</dbReference>
<dbReference type="OrthoDB" id="9794400at2"/>
<keyword evidence="2 5" id="KW-0489">Methyltransferase</keyword>
<comment type="similarity">
    <text evidence="1">Belongs to the class IV-like SAM-binding methyltransferase superfamily. RNA methyltransferase TrmH family.</text>
</comment>
<name>A0A1G9D2M2_9BACL</name>
<accession>A0A1G9D2M2</accession>